<comment type="caution">
    <text evidence="12">The sequence shown here is derived from an EMBL/GenBank/DDBJ whole genome shotgun (WGS) entry which is preliminary data.</text>
</comment>
<dbReference type="RefSeq" id="WP_146852623.1">
    <property type="nucleotide sequence ID" value="NZ_BAAAHR010000003.1"/>
</dbReference>
<dbReference type="PANTHER" id="PTHR28259:SF1">
    <property type="entry name" value="FLUORIDE EXPORT PROTEIN 1-RELATED"/>
    <property type="match status" value="1"/>
</dbReference>
<name>A0A7W3JJ61_9MICO</name>
<dbReference type="Pfam" id="PF02537">
    <property type="entry name" value="CRCB"/>
    <property type="match status" value="1"/>
</dbReference>
<evidence type="ECO:0000256" key="3">
    <source>
        <dbReference type="ARBA" id="ARBA00022692"/>
    </source>
</evidence>
<dbReference type="Proteomes" id="UP000522688">
    <property type="component" value="Unassembled WGS sequence"/>
</dbReference>
<keyword evidence="13" id="KW-1185">Reference proteome</keyword>
<dbReference type="PANTHER" id="PTHR28259">
    <property type="entry name" value="FLUORIDE EXPORT PROTEIN 1-RELATED"/>
    <property type="match status" value="1"/>
</dbReference>
<reference evidence="12 14" key="2">
    <citation type="submission" date="2020-07" db="EMBL/GenBank/DDBJ databases">
        <title>Sequencing the genomes of 1000 actinobacteria strains.</title>
        <authorList>
            <person name="Klenk H.-P."/>
        </authorList>
    </citation>
    <scope>NUCLEOTIDE SEQUENCE [LARGE SCALE GENOMIC DNA]</scope>
    <source>
        <strain evidence="12 14">DSM 10309</strain>
    </source>
</reference>
<evidence type="ECO:0000256" key="4">
    <source>
        <dbReference type="ARBA" id="ARBA00022989"/>
    </source>
</evidence>
<feature type="transmembrane region" description="Helical" evidence="10">
    <location>
        <begin position="110"/>
        <end position="130"/>
    </location>
</feature>
<keyword evidence="2 10" id="KW-1003">Cell membrane</keyword>
<keyword evidence="4 10" id="KW-1133">Transmembrane helix</keyword>
<accession>A0A7W3JJ61</accession>
<keyword evidence="10" id="KW-0406">Ion transport</keyword>
<keyword evidence="6 10" id="KW-0407">Ion channel</keyword>
<reference evidence="11 13" key="1">
    <citation type="submission" date="2019-07" db="EMBL/GenBank/DDBJ databases">
        <title>Whole genome shotgun sequence of Frigoribacterium faeni NBRC 103066.</title>
        <authorList>
            <person name="Hosoyama A."/>
            <person name="Uohara A."/>
            <person name="Ohji S."/>
            <person name="Ichikawa N."/>
        </authorList>
    </citation>
    <scope>NUCLEOTIDE SEQUENCE [LARGE SCALE GENOMIC DNA]</scope>
    <source>
        <strain evidence="11 13">NBRC 103066</strain>
    </source>
</reference>
<evidence type="ECO:0000313" key="13">
    <source>
        <dbReference type="Proteomes" id="UP000321154"/>
    </source>
</evidence>
<evidence type="ECO:0000256" key="8">
    <source>
        <dbReference type="ARBA" id="ARBA00035585"/>
    </source>
</evidence>
<evidence type="ECO:0000256" key="2">
    <source>
        <dbReference type="ARBA" id="ARBA00022475"/>
    </source>
</evidence>
<dbReference type="GO" id="GO:0046872">
    <property type="term" value="F:metal ion binding"/>
    <property type="evidence" value="ECO:0007669"/>
    <property type="project" value="UniProtKB-KW"/>
</dbReference>
<keyword evidence="3 10" id="KW-0812">Transmembrane</keyword>
<organism evidence="12 14">
    <name type="scientific">Frigoribacterium faeni</name>
    <dbReference type="NCBI Taxonomy" id="145483"/>
    <lineage>
        <taxon>Bacteria</taxon>
        <taxon>Bacillati</taxon>
        <taxon>Actinomycetota</taxon>
        <taxon>Actinomycetes</taxon>
        <taxon>Micrococcales</taxon>
        <taxon>Microbacteriaceae</taxon>
        <taxon>Frigoribacterium</taxon>
    </lineage>
</organism>
<dbReference type="HAMAP" id="MF_00454">
    <property type="entry name" value="FluC"/>
    <property type="match status" value="1"/>
</dbReference>
<proteinExistence type="inferred from homology"/>
<feature type="binding site" evidence="10">
    <location>
        <position position="88"/>
    </location>
    <ligand>
        <name>Na(+)</name>
        <dbReference type="ChEBI" id="CHEBI:29101"/>
        <note>structural</note>
    </ligand>
</feature>
<feature type="transmembrane region" description="Helical" evidence="10">
    <location>
        <begin position="40"/>
        <end position="63"/>
    </location>
</feature>
<dbReference type="OrthoDB" id="5148600at2"/>
<feature type="transmembrane region" description="Helical" evidence="10">
    <location>
        <begin position="6"/>
        <end position="28"/>
    </location>
</feature>
<dbReference type="GO" id="GO:0140114">
    <property type="term" value="P:cellular detoxification of fluoride"/>
    <property type="evidence" value="ECO:0007669"/>
    <property type="project" value="UniProtKB-UniRule"/>
</dbReference>
<keyword evidence="5 10" id="KW-0472">Membrane</keyword>
<evidence type="ECO:0000313" key="14">
    <source>
        <dbReference type="Proteomes" id="UP000522688"/>
    </source>
</evidence>
<comment type="catalytic activity">
    <reaction evidence="8">
        <text>fluoride(in) = fluoride(out)</text>
        <dbReference type="Rhea" id="RHEA:76159"/>
        <dbReference type="ChEBI" id="CHEBI:17051"/>
    </reaction>
    <physiologicalReaction direction="left-to-right" evidence="8">
        <dbReference type="Rhea" id="RHEA:76160"/>
    </physiologicalReaction>
</comment>
<feature type="transmembrane region" description="Helical" evidence="10">
    <location>
        <begin position="75"/>
        <end position="98"/>
    </location>
</feature>
<dbReference type="GO" id="GO:0005886">
    <property type="term" value="C:plasma membrane"/>
    <property type="evidence" value="ECO:0007669"/>
    <property type="project" value="UniProtKB-SubCell"/>
</dbReference>
<keyword evidence="10" id="KW-0915">Sodium</keyword>
<evidence type="ECO:0000313" key="12">
    <source>
        <dbReference type="EMBL" id="MBA8813842.1"/>
    </source>
</evidence>
<evidence type="ECO:0000256" key="1">
    <source>
        <dbReference type="ARBA" id="ARBA00004651"/>
    </source>
</evidence>
<keyword evidence="10" id="KW-0479">Metal-binding</keyword>
<evidence type="ECO:0000256" key="9">
    <source>
        <dbReference type="ARBA" id="ARBA00049940"/>
    </source>
</evidence>
<protein>
    <recommendedName>
        <fullName evidence="10">Fluoride-specific ion channel FluC</fullName>
    </recommendedName>
</protein>
<comment type="activity regulation">
    <text evidence="10">Na(+) is not transported, but it plays an essential structural role and its presence is essential for fluoride channel function.</text>
</comment>
<comment type="subcellular location">
    <subcellularLocation>
        <location evidence="1 10">Cell membrane</location>
        <topology evidence="1 10">Multi-pass membrane protein</topology>
    </subcellularLocation>
</comment>
<dbReference type="Proteomes" id="UP000321154">
    <property type="component" value="Unassembled WGS sequence"/>
</dbReference>
<evidence type="ECO:0000256" key="6">
    <source>
        <dbReference type="ARBA" id="ARBA00023303"/>
    </source>
</evidence>
<dbReference type="GO" id="GO:0062054">
    <property type="term" value="F:fluoride channel activity"/>
    <property type="evidence" value="ECO:0007669"/>
    <property type="project" value="UniProtKB-UniRule"/>
</dbReference>
<feature type="binding site" evidence="10">
    <location>
        <position position="85"/>
    </location>
    <ligand>
        <name>Na(+)</name>
        <dbReference type="ChEBI" id="CHEBI:29101"/>
        <note>structural</note>
    </ligand>
</feature>
<keyword evidence="10" id="KW-0813">Transport</keyword>
<dbReference type="EMBL" id="BJUV01000003">
    <property type="protein sequence ID" value="GEK82184.1"/>
    <property type="molecule type" value="Genomic_DNA"/>
</dbReference>
<gene>
    <name evidence="10" type="primary">fluC</name>
    <name evidence="10" type="synonym">crcB</name>
    <name evidence="12" type="ORF">FB463_002091</name>
    <name evidence="11" type="ORF">FFA01_04930</name>
</gene>
<sequence>MTSPLVFFAIALAGGLGAALRLVVDGLVRSVVSRPGRPRALAGFPVGTAVINVTGSFALGLLTGLAASHGLPREWLLIAGGGLVGGYTTFSTASVETVRLLLEGRWRAGLLNGGGVLVLSVGAALLGLVVGG</sequence>
<evidence type="ECO:0000256" key="10">
    <source>
        <dbReference type="HAMAP-Rule" id="MF_00454"/>
    </source>
</evidence>
<dbReference type="EMBL" id="JACGWW010000002">
    <property type="protein sequence ID" value="MBA8813842.1"/>
    <property type="molecule type" value="Genomic_DNA"/>
</dbReference>
<dbReference type="AlphaFoldDB" id="A0A7W3JJ61"/>
<comment type="function">
    <text evidence="9 10">Fluoride-specific ion channel. Important for reducing fluoride concentration in the cell, thus reducing its toxicity.</text>
</comment>
<evidence type="ECO:0000313" key="11">
    <source>
        <dbReference type="EMBL" id="GEK82184.1"/>
    </source>
</evidence>
<dbReference type="InterPro" id="IPR003691">
    <property type="entry name" value="FluC"/>
</dbReference>
<evidence type="ECO:0000256" key="5">
    <source>
        <dbReference type="ARBA" id="ARBA00023136"/>
    </source>
</evidence>
<evidence type="ECO:0000256" key="7">
    <source>
        <dbReference type="ARBA" id="ARBA00035120"/>
    </source>
</evidence>
<comment type="similarity">
    <text evidence="7 10">Belongs to the fluoride channel Fluc/FEX (TC 1.A.43) family.</text>
</comment>